<organism evidence="2 3">
    <name type="scientific">Algibacter marinivivus</name>
    <dbReference type="NCBI Taxonomy" id="2100723"/>
    <lineage>
        <taxon>Bacteria</taxon>
        <taxon>Pseudomonadati</taxon>
        <taxon>Bacteroidota</taxon>
        <taxon>Flavobacteriia</taxon>
        <taxon>Flavobacteriales</taxon>
        <taxon>Flavobacteriaceae</taxon>
        <taxon>Algibacter</taxon>
    </lineage>
</organism>
<dbReference type="AlphaFoldDB" id="A0A2U2X854"/>
<name>A0A2U2X854_9FLAO</name>
<evidence type="ECO:0008006" key="4">
    <source>
        <dbReference type="Google" id="ProtNLM"/>
    </source>
</evidence>
<evidence type="ECO:0000256" key="1">
    <source>
        <dbReference type="SAM" id="SignalP"/>
    </source>
</evidence>
<reference evidence="3" key="3">
    <citation type="submission" date="2018-05" db="EMBL/GenBank/DDBJ databases">
        <authorList>
            <person name="Lu D."/>
        </authorList>
    </citation>
    <scope>NUCLEOTIDE SEQUENCE [LARGE SCALE GENOMIC DNA]</scope>
    <source>
        <strain evidence="3">ZY111</strain>
    </source>
</reference>
<sequence>MNKYIFLLLTITCLLSCKSISVHQEFQETTTQNIQLGTVGEQKKFLLEQDYNHTALPKYQKQVKVQVSLVDFNTSTFKIYQKAKPFQNKTIVVNYIDSIKTKPKFLKLEIADRIAILNTLNDKDNKDIFQFLKNKTEAHIITTISVVFNQETSDVLSHGEEVFLEQIGVNNYALKIYKNKIEEKTIYFNDGVVFGYQTSNACWKQDDKYQLGIVDLVENNDQCPNNTYRSAKRAKKKINYYKF</sequence>
<keyword evidence="1" id="KW-0732">Signal</keyword>
<dbReference type="RefSeq" id="WP_109351990.1">
    <property type="nucleotide sequence ID" value="NZ_QFRI01000001.1"/>
</dbReference>
<gene>
    <name evidence="2" type="ORF">DIS18_05405</name>
</gene>
<dbReference type="OrthoDB" id="1186960at2"/>
<evidence type="ECO:0000313" key="3">
    <source>
        <dbReference type="Proteomes" id="UP000245375"/>
    </source>
</evidence>
<reference evidence="2 3" key="1">
    <citation type="submission" date="2018-05" db="EMBL/GenBank/DDBJ databases">
        <title>Algibacter marinivivus sp. nov., isolated from sample around a algae.</title>
        <authorList>
            <person name="Zhong X."/>
        </authorList>
    </citation>
    <scope>NUCLEOTIDE SEQUENCE [LARGE SCALE GENOMIC DNA]</scope>
    <source>
        <strain evidence="2 3">ZY111</strain>
    </source>
</reference>
<proteinExistence type="predicted"/>
<reference evidence="3" key="2">
    <citation type="submission" date="2018-05" db="EMBL/GenBank/DDBJ databases">
        <title>Algibacter marinivivus sp. nov., isolated from sample around a algae.</title>
        <authorList>
            <person name="Lu D."/>
        </authorList>
    </citation>
    <scope>NUCLEOTIDE SEQUENCE [LARGE SCALE GENOMIC DNA]</scope>
    <source>
        <strain evidence="3">ZY111</strain>
    </source>
</reference>
<feature type="signal peptide" evidence="1">
    <location>
        <begin position="1"/>
        <end position="24"/>
    </location>
</feature>
<dbReference type="EMBL" id="QFRI01000001">
    <property type="protein sequence ID" value="PWH83985.1"/>
    <property type="molecule type" value="Genomic_DNA"/>
</dbReference>
<comment type="caution">
    <text evidence="2">The sequence shown here is derived from an EMBL/GenBank/DDBJ whole genome shotgun (WGS) entry which is preliminary data.</text>
</comment>
<accession>A0A2U2X854</accession>
<dbReference type="Proteomes" id="UP000245375">
    <property type="component" value="Unassembled WGS sequence"/>
</dbReference>
<evidence type="ECO:0000313" key="2">
    <source>
        <dbReference type="EMBL" id="PWH83985.1"/>
    </source>
</evidence>
<feature type="chain" id="PRO_5015744662" description="Lipoprotein" evidence="1">
    <location>
        <begin position="25"/>
        <end position="243"/>
    </location>
</feature>
<keyword evidence="3" id="KW-1185">Reference proteome</keyword>
<protein>
    <recommendedName>
        <fullName evidence="4">Lipoprotein</fullName>
    </recommendedName>
</protein>